<evidence type="ECO:0000256" key="3">
    <source>
        <dbReference type="ARBA" id="ARBA00022989"/>
    </source>
</evidence>
<dbReference type="RefSeq" id="WP_242945428.1">
    <property type="nucleotide sequence ID" value="NZ_FQZY01000043.1"/>
</dbReference>
<keyword evidence="7" id="KW-1185">Reference proteome</keyword>
<dbReference type="NCBIfam" id="TIGR01593">
    <property type="entry name" value="holin_tox_secr"/>
    <property type="match status" value="1"/>
</dbReference>
<dbReference type="AlphaFoldDB" id="A0A1M6RL40"/>
<dbReference type="GO" id="GO:0016020">
    <property type="term" value="C:membrane"/>
    <property type="evidence" value="ECO:0007669"/>
    <property type="project" value="UniProtKB-SubCell"/>
</dbReference>
<feature type="transmembrane region" description="Helical" evidence="5">
    <location>
        <begin position="103"/>
        <end position="123"/>
    </location>
</feature>
<protein>
    <submittedName>
        <fullName evidence="6">Toxin secretion/phage lysis holin</fullName>
    </submittedName>
</protein>
<dbReference type="EMBL" id="FQZY01000043">
    <property type="protein sequence ID" value="SHK33140.1"/>
    <property type="molecule type" value="Genomic_DNA"/>
</dbReference>
<proteinExistence type="predicted"/>
<reference evidence="6 7" key="1">
    <citation type="submission" date="2016-11" db="EMBL/GenBank/DDBJ databases">
        <authorList>
            <person name="Jaros S."/>
            <person name="Januszkiewicz K."/>
            <person name="Wedrychowicz H."/>
        </authorList>
    </citation>
    <scope>NUCLEOTIDE SEQUENCE [LARGE SCALE GENOMIC DNA]</scope>
    <source>
        <strain evidence="6 7">DSM 15480</strain>
    </source>
</reference>
<keyword evidence="3 5" id="KW-1133">Transmembrane helix</keyword>
<organism evidence="6 7">
    <name type="scientific">Hespellia stercorisuis DSM 15480</name>
    <dbReference type="NCBI Taxonomy" id="1121950"/>
    <lineage>
        <taxon>Bacteria</taxon>
        <taxon>Bacillati</taxon>
        <taxon>Bacillota</taxon>
        <taxon>Clostridia</taxon>
        <taxon>Lachnospirales</taxon>
        <taxon>Lachnospiraceae</taxon>
        <taxon>Hespellia</taxon>
    </lineage>
</organism>
<dbReference type="Proteomes" id="UP000184301">
    <property type="component" value="Unassembled WGS sequence"/>
</dbReference>
<dbReference type="Pfam" id="PF05105">
    <property type="entry name" value="Phage_holin_4_1"/>
    <property type="match status" value="1"/>
</dbReference>
<keyword evidence="2 5" id="KW-0812">Transmembrane</keyword>
<evidence type="ECO:0000256" key="4">
    <source>
        <dbReference type="ARBA" id="ARBA00023136"/>
    </source>
</evidence>
<evidence type="ECO:0000256" key="5">
    <source>
        <dbReference type="SAM" id="Phobius"/>
    </source>
</evidence>
<accession>A0A1M6RL40</accession>
<comment type="subcellular location">
    <subcellularLocation>
        <location evidence="1">Membrane</location>
        <topology evidence="1">Multi-pass membrane protein</topology>
    </subcellularLocation>
</comment>
<keyword evidence="4 5" id="KW-0472">Membrane</keyword>
<sequence>MEKYFLAIQVFLAGVVAWISDKLGILFPILCVLLFLMVVDYLTGMAASKAEAIDHPDNPEYGWNSKKGLKGILKKFGYICIIAVAMVLDYIIMTIGGKLGFEIHASAFFGLAISIWYILNELLSITENAGRMGADVPEWLIKYIAVLKNKIDDSGENESGK</sequence>
<dbReference type="STRING" id="1121950.SAMN02745243_02721"/>
<gene>
    <name evidence="6" type="ORF">SAMN02745243_02721</name>
</gene>
<evidence type="ECO:0000256" key="1">
    <source>
        <dbReference type="ARBA" id="ARBA00004141"/>
    </source>
</evidence>
<name>A0A1M6RL40_9FIRM</name>
<evidence type="ECO:0000313" key="6">
    <source>
        <dbReference type="EMBL" id="SHK33140.1"/>
    </source>
</evidence>
<evidence type="ECO:0000256" key="2">
    <source>
        <dbReference type="ARBA" id="ARBA00022692"/>
    </source>
</evidence>
<dbReference type="InterPro" id="IPR006480">
    <property type="entry name" value="Phage_holin_4_1"/>
</dbReference>
<feature type="transmembrane region" description="Helical" evidence="5">
    <location>
        <begin position="76"/>
        <end position="97"/>
    </location>
</feature>
<evidence type="ECO:0000313" key="7">
    <source>
        <dbReference type="Proteomes" id="UP000184301"/>
    </source>
</evidence>